<accession>A0A1H7MPE7</accession>
<dbReference type="InterPro" id="IPR001647">
    <property type="entry name" value="HTH_TetR"/>
</dbReference>
<reference evidence="6 7" key="1">
    <citation type="submission" date="2016-10" db="EMBL/GenBank/DDBJ databases">
        <authorList>
            <person name="de Groot N.N."/>
        </authorList>
    </citation>
    <scope>NUCLEOTIDE SEQUENCE [LARGE SCALE GENOMIC DNA]</scope>
    <source>
        <strain evidence="6 7">DSM 14858</strain>
    </source>
</reference>
<dbReference type="GO" id="GO:0003700">
    <property type="term" value="F:DNA-binding transcription factor activity"/>
    <property type="evidence" value="ECO:0007669"/>
    <property type="project" value="TreeGrafter"/>
</dbReference>
<evidence type="ECO:0000313" key="7">
    <source>
        <dbReference type="Proteomes" id="UP000199283"/>
    </source>
</evidence>
<protein>
    <submittedName>
        <fullName evidence="6">Transcriptional regulator, TetR family</fullName>
    </submittedName>
</protein>
<dbReference type="PANTHER" id="PTHR30055:SF234">
    <property type="entry name" value="HTH-TYPE TRANSCRIPTIONAL REGULATOR BETI"/>
    <property type="match status" value="1"/>
</dbReference>
<keyword evidence="1" id="KW-0805">Transcription regulation</keyword>
<keyword evidence="3" id="KW-0804">Transcription</keyword>
<dbReference type="EMBL" id="FNZQ01000003">
    <property type="protein sequence ID" value="SEL13196.1"/>
    <property type="molecule type" value="Genomic_DNA"/>
</dbReference>
<dbReference type="InterPro" id="IPR009057">
    <property type="entry name" value="Homeodomain-like_sf"/>
</dbReference>
<sequence>MVMERPVQKRTLETRARLIAAAEAAVARTGFEALRVEEIVLAAGVAKGTFFAHFKDKDALMDLLIGSRIDAHLDAIETAPAPRSPEDLVDRLMPLMTFMTCERYVFDVILRRSGAAAIEDIGPIARTFERYVRVVSTWIAGSTFRRDVPPDILAEGVQAFAIQVMALRFCALHVGDGLREPLLTFLDAWLCPRVRPSD</sequence>
<dbReference type="STRING" id="188906.SAMN04488526_2016"/>
<dbReference type="SUPFAM" id="SSF46689">
    <property type="entry name" value="Homeodomain-like"/>
    <property type="match status" value="1"/>
</dbReference>
<evidence type="ECO:0000256" key="1">
    <source>
        <dbReference type="ARBA" id="ARBA00023015"/>
    </source>
</evidence>
<evidence type="ECO:0000259" key="5">
    <source>
        <dbReference type="PROSITE" id="PS50977"/>
    </source>
</evidence>
<evidence type="ECO:0000256" key="3">
    <source>
        <dbReference type="ARBA" id="ARBA00023163"/>
    </source>
</evidence>
<evidence type="ECO:0000256" key="4">
    <source>
        <dbReference type="PROSITE-ProRule" id="PRU00335"/>
    </source>
</evidence>
<dbReference type="Pfam" id="PF00440">
    <property type="entry name" value="TetR_N"/>
    <property type="match status" value="1"/>
</dbReference>
<feature type="DNA-binding region" description="H-T-H motif" evidence="4">
    <location>
        <begin position="35"/>
        <end position="54"/>
    </location>
</feature>
<evidence type="ECO:0000256" key="2">
    <source>
        <dbReference type="ARBA" id="ARBA00023125"/>
    </source>
</evidence>
<dbReference type="PANTHER" id="PTHR30055">
    <property type="entry name" value="HTH-TYPE TRANSCRIPTIONAL REGULATOR RUTR"/>
    <property type="match status" value="1"/>
</dbReference>
<dbReference type="PROSITE" id="PS50977">
    <property type="entry name" value="HTH_TETR_2"/>
    <property type="match status" value="1"/>
</dbReference>
<keyword evidence="2 4" id="KW-0238">DNA-binding</keyword>
<dbReference type="PRINTS" id="PR00455">
    <property type="entry name" value="HTHTETR"/>
</dbReference>
<keyword evidence="7" id="KW-1185">Reference proteome</keyword>
<proteinExistence type="predicted"/>
<evidence type="ECO:0000313" key="6">
    <source>
        <dbReference type="EMBL" id="SEL13196.1"/>
    </source>
</evidence>
<feature type="domain" description="HTH tetR-type" evidence="5">
    <location>
        <begin position="12"/>
        <end position="72"/>
    </location>
</feature>
<dbReference type="AlphaFoldDB" id="A0A1H7MPE7"/>
<dbReference type="GO" id="GO:0000976">
    <property type="term" value="F:transcription cis-regulatory region binding"/>
    <property type="evidence" value="ECO:0007669"/>
    <property type="project" value="TreeGrafter"/>
</dbReference>
<dbReference type="InterPro" id="IPR050109">
    <property type="entry name" value="HTH-type_TetR-like_transc_reg"/>
</dbReference>
<gene>
    <name evidence="6" type="ORF">SAMN04488526_2016</name>
</gene>
<dbReference type="Gene3D" id="1.10.357.10">
    <property type="entry name" value="Tetracycline Repressor, domain 2"/>
    <property type="match status" value="1"/>
</dbReference>
<name>A0A1H7MPE7_9RHOB</name>
<dbReference type="Proteomes" id="UP000199283">
    <property type="component" value="Unassembled WGS sequence"/>
</dbReference>
<organism evidence="6 7">
    <name type="scientific">Jannaschia helgolandensis</name>
    <dbReference type="NCBI Taxonomy" id="188906"/>
    <lineage>
        <taxon>Bacteria</taxon>
        <taxon>Pseudomonadati</taxon>
        <taxon>Pseudomonadota</taxon>
        <taxon>Alphaproteobacteria</taxon>
        <taxon>Rhodobacterales</taxon>
        <taxon>Roseobacteraceae</taxon>
        <taxon>Jannaschia</taxon>
    </lineage>
</organism>